<dbReference type="EMBL" id="CP130318">
    <property type="protein sequence ID" value="WNQ09833.1"/>
    <property type="molecule type" value="Genomic_DNA"/>
</dbReference>
<organism evidence="1 2">
    <name type="scientific">Paenibacillus aurantius</name>
    <dbReference type="NCBI Taxonomy" id="2918900"/>
    <lineage>
        <taxon>Bacteria</taxon>
        <taxon>Bacillati</taxon>
        <taxon>Bacillota</taxon>
        <taxon>Bacilli</taxon>
        <taxon>Bacillales</taxon>
        <taxon>Paenibacillaceae</taxon>
        <taxon>Paenibacillus</taxon>
    </lineage>
</organism>
<accession>A0AA96LB13</accession>
<protein>
    <submittedName>
        <fullName evidence="1">Uncharacterized protein</fullName>
    </submittedName>
</protein>
<dbReference type="RefSeq" id="WP_315603607.1">
    <property type="nucleotide sequence ID" value="NZ_CP130318.1"/>
</dbReference>
<gene>
    <name evidence="1" type="ORF">MJA45_19690</name>
</gene>
<reference evidence="1 2" key="1">
    <citation type="submission" date="2022-02" db="EMBL/GenBank/DDBJ databases">
        <title>Paenibacillus sp. MBLB1776 Whole Genome Shotgun Sequencing.</title>
        <authorList>
            <person name="Hwang C.Y."/>
            <person name="Cho E.-S."/>
            <person name="Seo M.-J."/>
        </authorList>
    </citation>
    <scope>NUCLEOTIDE SEQUENCE [LARGE SCALE GENOMIC DNA]</scope>
    <source>
        <strain evidence="1 2">MBLB1776</strain>
    </source>
</reference>
<dbReference type="AlphaFoldDB" id="A0AA96LB13"/>
<proteinExistence type="predicted"/>
<dbReference type="KEGG" id="paun:MJA45_19690"/>
<dbReference type="Proteomes" id="UP001305702">
    <property type="component" value="Chromosome"/>
</dbReference>
<evidence type="ECO:0000313" key="2">
    <source>
        <dbReference type="Proteomes" id="UP001305702"/>
    </source>
</evidence>
<evidence type="ECO:0000313" key="1">
    <source>
        <dbReference type="EMBL" id="WNQ09833.1"/>
    </source>
</evidence>
<name>A0AA96LB13_9BACL</name>
<sequence>MPLDDVLLEKYGEFYCSLYVAKCQPWIREVPFHEWVERQMAIRSQPARFGSIAAEDVMPELGGDSPMILFETA</sequence>
<keyword evidence="2" id="KW-1185">Reference proteome</keyword>